<keyword evidence="4" id="KW-0460">Magnesium</keyword>
<evidence type="ECO:0000256" key="4">
    <source>
        <dbReference type="PIRSR" id="PIRSR000915-3"/>
    </source>
</evidence>
<comment type="similarity">
    <text evidence="1">Belongs to the HAD-like hydrolase superfamily.</text>
</comment>
<feature type="binding site" evidence="4">
    <location>
        <position position="246"/>
    </location>
    <ligand>
        <name>Mg(2+)</name>
        <dbReference type="ChEBI" id="CHEBI:18420"/>
    </ligand>
</feature>
<sequence>MHVKNLAGASTADQTEFFNSFDRVLSDIDGVLWVGFVPIEDAQSCLENLKKAGKPVQLVTNYAFTPAVTTHERLIENQFDFELEDIANPQMATVDYLREANFQGKIYAVASSFYKNELRREGFEVVEDPPQLIDESLGVLVQNIQDDEDVRAVVCDFDVNTTFLKIQKAITYLKRPDCLFITGGADKFLPVGKIGPLLGNYFTYQGMTEATGKKPLSLAKPSKGYMRFVTKKFKVQDPSRVLFIGDMINEDMGFAAAAGFKKLLVLSGNSSLEDLKNWNHPEEYKPDYYVESLTELNKIIKTNHKL</sequence>
<accession>A0A9N9XP76</accession>
<dbReference type="GO" id="GO:0016791">
    <property type="term" value="F:phosphatase activity"/>
    <property type="evidence" value="ECO:0007669"/>
    <property type="project" value="TreeGrafter"/>
</dbReference>
<keyword evidence="6" id="KW-1185">Reference proteome</keyword>
<feature type="active site" description="Proton donor" evidence="2">
    <location>
        <position position="29"/>
    </location>
</feature>
<dbReference type="OrthoDB" id="413953at2759"/>
<evidence type="ECO:0000256" key="3">
    <source>
        <dbReference type="PIRSR" id="PIRSR000915-2"/>
    </source>
</evidence>
<keyword evidence="4" id="KW-0479">Metal-binding</keyword>
<feature type="binding site" evidence="3">
    <location>
        <position position="220"/>
    </location>
    <ligand>
        <name>substrate</name>
    </ligand>
</feature>
<feature type="binding site" evidence="4">
    <location>
        <position position="27"/>
    </location>
    <ligand>
        <name>Mg(2+)</name>
        <dbReference type="ChEBI" id="CHEBI:18420"/>
    </ligand>
</feature>
<comment type="cofactor">
    <cofactor evidence="4">
        <name>Mg(2+)</name>
        <dbReference type="ChEBI" id="CHEBI:18420"/>
    </cofactor>
    <text evidence="4">Divalent metal ions. Mg(2+) is the most effective.</text>
</comment>
<organism evidence="5 6">
    <name type="scientific">Phyllotreta striolata</name>
    <name type="common">Striped flea beetle</name>
    <name type="synonym">Crioceris striolata</name>
    <dbReference type="NCBI Taxonomy" id="444603"/>
    <lineage>
        <taxon>Eukaryota</taxon>
        <taxon>Metazoa</taxon>
        <taxon>Ecdysozoa</taxon>
        <taxon>Arthropoda</taxon>
        <taxon>Hexapoda</taxon>
        <taxon>Insecta</taxon>
        <taxon>Pterygota</taxon>
        <taxon>Neoptera</taxon>
        <taxon>Endopterygota</taxon>
        <taxon>Coleoptera</taxon>
        <taxon>Polyphaga</taxon>
        <taxon>Cucujiformia</taxon>
        <taxon>Chrysomeloidea</taxon>
        <taxon>Chrysomelidae</taxon>
        <taxon>Galerucinae</taxon>
        <taxon>Alticini</taxon>
        <taxon>Phyllotreta</taxon>
    </lineage>
</organism>
<evidence type="ECO:0000256" key="2">
    <source>
        <dbReference type="PIRSR" id="PIRSR000915-1"/>
    </source>
</evidence>
<evidence type="ECO:0008006" key="7">
    <source>
        <dbReference type="Google" id="ProtNLM"/>
    </source>
</evidence>
<gene>
    <name evidence="5" type="ORF">PHYEVI_LOCUS3081</name>
</gene>
<keyword evidence="1" id="KW-0378">Hydrolase</keyword>
<dbReference type="PIRSF" id="PIRSF000915">
    <property type="entry name" value="PGP-type_phosphatase"/>
    <property type="match status" value="1"/>
</dbReference>
<dbReference type="Pfam" id="PF13242">
    <property type="entry name" value="Hydrolase_like"/>
    <property type="match status" value="1"/>
</dbReference>
<dbReference type="InterPro" id="IPR036412">
    <property type="entry name" value="HAD-like_sf"/>
</dbReference>
<dbReference type="Pfam" id="PF13344">
    <property type="entry name" value="Hydrolase_6"/>
    <property type="match status" value="1"/>
</dbReference>
<feature type="binding site" evidence="4">
    <location>
        <position position="29"/>
    </location>
    <ligand>
        <name>Mg(2+)</name>
        <dbReference type="ChEBI" id="CHEBI:18420"/>
    </ligand>
</feature>
<dbReference type="GO" id="GO:0046872">
    <property type="term" value="F:metal ion binding"/>
    <property type="evidence" value="ECO:0007669"/>
    <property type="project" value="UniProtKB-KW"/>
</dbReference>
<feature type="active site" description="Proton donor" evidence="2">
    <location>
        <position position="27"/>
    </location>
</feature>
<dbReference type="InterPro" id="IPR006357">
    <property type="entry name" value="HAD-SF_hydro_IIA"/>
</dbReference>
<dbReference type="AlphaFoldDB" id="A0A9N9XP76"/>
<reference evidence="5" key="1">
    <citation type="submission" date="2022-01" db="EMBL/GenBank/DDBJ databases">
        <authorList>
            <person name="King R."/>
        </authorList>
    </citation>
    <scope>NUCLEOTIDE SEQUENCE</scope>
</reference>
<dbReference type="EMBL" id="OU900105">
    <property type="protein sequence ID" value="CAG9856662.1"/>
    <property type="molecule type" value="Genomic_DNA"/>
</dbReference>
<dbReference type="SUPFAM" id="SSF56784">
    <property type="entry name" value="HAD-like"/>
    <property type="match status" value="1"/>
</dbReference>
<name>A0A9N9XP76_PHYSR</name>
<dbReference type="GO" id="GO:0005737">
    <property type="term" value="C:cytoplasm"/>
    <property type="evidence" value="ECO:0007669"/>
    <property type="project" value="TreeGrafter"/>
</dbReference>
<evidence type="ECO:0000313" key="5">
    <source>
        <dbReference type="EMBL" id="CAG9856662.1"/>
    </source>
</evidence>
<dbReference type="Gene3D" id="3.40.50.1000">
    <property type="entry name" value="HAD superfamily/HAD-like"/>
    <property type="match status" value="2"/>
</dbReference>
<dbReference type="NCBIfam" id="TIGR01460">
    <property type="entry name" value="HAD-SF-IIA"/>
    <property type="match status" value="1"/>
</dbReference>
<protein>
    <recommendedName>
        <fullName evidence="7">4-nitrophenylphosphatase</fullName>
    </recommendedName>
</protein>
<evidence type="ECO:0000256" key="1">
    <source>
        <dbReference type="PIRNR" id="PIRNR000915"/>
    </source>
</evidence>
<dbReference type="PANTHER" id="PTHR19288">
    <property type="entry name" value="4-NITROPHENYLPHOSPHATASE-RELATED"/>
    <property type="match status" value="1"/>
</dbReference>
<proteinExistence type="inferred from homology"/>
<dbReference type="PANTHER" id="PTHR19288:SF4">
    <property type="entry name" value="RE04130P-RELATED"/>
    <property type="match status" value="1"/>
</dbReference>
<dbReference type="Proteomes" id="UP001153712">
    <property type="component" value="Chromosome 12"/>
</dbReference>
<dbReference type="InterPro" id="IPR023214">
    <property type="entry name" value="HAD_sf"/>
</dbReference>
<evidence type="ECO:0000313" key="6">
    <source>
        <dbReference type="Proteomes" id="UP001153712"/>
    </source>
</evidence>